<keyword evidence="1 2" id="KW-0378">Hydrolase</keyword>
<dbReference type="SFLD" id="SFLDG01129">
    <property type="entry name" value="C1.5:_HAD__Beta-PGM__Phosphata"/>
    <property type="match status" value="1"/>
</dbReference>
<dbReference type="STRING" id="267850.ADINL_0719"/>
<proteinExistence type="predicted"/>
<dbReference type="InterPro" id="IPR023214">
    <property type="entry name" value="HAD_sf"/>
</dbReference>
<dbReference type="GO" id="GO:0016787">
    <property type="term" value="F:hydrolase activity"/>
    <property type="evidence" value="ECO:0007669"/>
    <property type="project" value="UniProtKB-KW"/>
</dbReference>
<dbReference type="SFLD" id="SFLDS00003">
    <property type="entry name" value="Haloacid_Dehalogenase"/>
    <property type="match status" value="1"/>
</dbReference>
<dbReference type="PATRIC" id="fig|267850.7.peg.713"/>
<dbReference type="EC" id="3.1.3.-" evidence="2"/>
<evidence type="ECO:0000313" key="3">
    <source>
        <dbReference type="Proteomes" id="UP000027318"/>
    </source>
</evidence>
<comment type="caution">
    <text evidence="2">The sequence shown here is derived from an EMBL/GenBank/DDBJ whole genome shotgun (WGS) entry which is preliminary data.</text>
</comment>
<name>A0A063Y6R9_9GAMM</name>
<dbReference type="AlphaFoldDB" id="A0A063Y6R9"/>
<gene>
    <name evidence="2" type="ORF">ADINL_0719</name>
</gene>
<accession>A0A063Y6R9</accession>
<dbReference type="RefSeq" id="WP_036544066.1">
    <property type="nucleotide sequence ID" value="NZ_JMSZ01000016.1"/>
</dbReference>
<keyword evidence="3" id="KW-1185">Reference proteome</keyword>
<dbReference type="PANTHER" id="PTHR43316">
    <property type="entry name" value="HYDROLASE, HALOACID DELAHOGENASE-RELATED"/>
    <property type="match status" value="1"/>
</dbReference>
<dbReference type="SUPFAM" id="SSF56784">
    <property type="entry name" value="HAD-like"/>
    <property type="match status" value="1"/>
</dbReference>
<evidence type="ECO:0000256" key="1">
    <source>
        <dbReference type="ARBA" id="ARBA00022801"/>
    </source>
</evidence>
<evidence type="ECO:0000313" key="2">
    <source>
        <dbReference type="EMBL" id="KDE40127.1"/>
    </source>
</evidence>
<dbReference type="Proteomes" id="UP000027318">
    <property type="component" value="Unassembled WGS sequence"/>
</dbReference>
<dbReference type="Pfam" id="PF00702">
    <property type="entry name" value="Hydrolase"/>
    <property type="match status" value="1"/>
</dbReference>
<dbReference type="EMBL" id="JMSZ01000016">
    <property type="protein sequence ID" value="KDE40127.1"/>
    <property type="molecule type" value="Genomic_DNA"/>
</dbReference>
<dbReference type="NCBIfam" id="TIGR01549">
    <property type="entry name" value="HAD-SF-IA-v1"/>
    <property type="match status" value="1"/>
</dbReference>
<protein>
    <submittedName>
        <fullName evidence="2">Putative FMN hydrolase</fullName>
        <ecNumber evidence="2">3.1.3.-</ecNumber>
    </submittedName>
</protein>
<dbReference type="Gene3D" id="3.40.50.1000">
    <property type="entry name" value="HAD superfamily/HAD-like"/>
    <property type="match status" value="1"/>
</dbReference>
<dbReference type="NCBIfam" id="TIGR01509">
    <property type="entry name" value="HAD-SF-IA-v3"/>
    <property type="match status" value="1"/>
</dbReference>
<dbReference type="OrthoDB" id="367448at2"/>
<sequence>MIKAITFDLDDTLWAVDPVIQHANRTLWEWLHAHAPAMTAQFVLEDLNEGSRLRAGILQRHPQIAHSMTQIRLRLLHECLLQSGYSDADAEVLANNAFDAFIEARHEVELFAHARSMLEKLKQQGMILGALSNGNAEVSRTGLADLFDFQFNADQVGAAKPHPLMFQKALEYLNIQPEEVVHVGDHPVNDIQAAAQLGFWTIWVNLDAGPWPGGRPADAEVTSLEHLPAAVTAIQAMKATNSQEACV</sequence>
<dbReference type="InterPro" id="IPR051540">
    <property type="entry name" value="S-2-haloacid_dehalogenase"/>
</dbReference>
<dbReference type="InterPro" id="IPR036412">
    <property type="entry name" value="HAD-like_sf"/>
</dbReference>
<organism evidence="2 3">
    <name type="scientific">Nitrincola lacisaponensis</name>
    <dbReference type="NCBI Taxonomy" id="267850"/>
    <lineage>
        <taxon>Bacteria</taxon>
        <taxon>Pseudomonadati</taxon>
        <taxon>Pseudomonadota</taxon>
        <taxon>Gammaproteobacteria</taxon>
        <taxon>Oceanospirillales</taxon>
        <taxon>Oceanospirillaceae</taxon>
        <taxon>Nitrincola</taxon>
    </lineage>
</organism>
<dbReference type="Gene3D" id="1.20.120.1600">
    <property type="match status" value="1"/>
</dbReference>
<dbReference type="InterPro" id="IPR006439">
    <property type="entry name" value="HAD-SF_hydro_IA"/>
</dbReference>
<reference evidence="2 3" key="1">
    <citation type="journal article" date="2005" name="Int. J. Syst. Evol. Microbiol.">
        <title>Nitrincola lacisaponensis gen. nov., sp. nov., a novel alkaliphilic bacterium isolated from an alkaline, saline lake.</title>
        <authorList>
            <person name="Dimitriu P.A."/>
            <person name="Shukla S.K."/>
            <person name="Conradt J."/>
            <person name="Marquez M.C."/>
            <person name="Ventosa A."/>
            <person name="Maglia A."/>
            <person name="Peyton B.M."/>
            <person name="Pinkart H.C."/>
            <person name="Mormile M.R."/>
        </authorList>
    </citation>
    <scope>NUCLEOTIDE SEQUENCE [LARGE SCALE GENOMIC DNA]</scope>
    <source>
        <strain evidence="2 3">4CA</strain>
    </source>
</reference>